<keyword evidence="5" id="KW-0049">Antioxidant</keyword>
<evidence type="ECO:0000256" key="2">
    <source>
        <dbReference type="ARBA" id="ARBA00011245"/>
    </source>
</evidence>
<evidence type="ECO:0000256" key="10">
    <source>
        <dbReference type="ARBA" id="ARBA00038489"/>
    </source>
</evidence>
<dbReference type="PANTHER" id="PTHR42801">
    <property type="entry name" value="THIOREDOXIN-DEPENDENT PEROXIDE REDUCTASE"/>
    <property type="match status" value="1"/>
</dbReference>
<dbReference type="AlphaFoldDB" id="A0A9D9HT29"/>
<dbReference type="GO" id="GO:0045454">
    <property type="term" value="P:cell redox homeostasis"/>
    <property type="evidence" value="ECO:0007669"/>
    <property type="project" value="TreeGrafter"/>
</dbReference>
<evidence type="ECO:0000313" key="15">
    <source>
        <dbReference type="EMBL" id="MBO8459779.1"/>
    </source>
</evidence>
<evidence type="ECO:0000256" key="8">
    <source>
        <dbReference type="ARBA" id="ARBA00023284"/>
    </source>
</evidence>
<dbReference type="EC" id="1.11.1.24" evidence="3"/>
<dbReference type="CDD" id="cd03017">
    <property type="entry name" value="PRX_BCP"/>
    <property type="match status" value="1"/>
</dbReference>
<gene>
    <name evidence="15" type="primary">bcp</name>
    <name evidence="15" type="ORF">IAA73_05530</name>
</gene>
<evidence type="ECO:0000256" key="5">
    <source>
        <dbReference type="ARBA" id="ARBA00022862"/>
    </source>
</evidence>
<keyword evidence="6" id="KW-0560">Oxidoreductase</keyword>
<dbReference type="InterPro" id="IPR000866">
    <property type="entry name" value="AhpC/TSA"/>
</dbReference>
<dbReference type="Pfam" id="PF00578">
    <property type="entry name" value="AhpC-TSA"/>
    <property type="match status" value="1"/>
</dbReference>
<comment type="function">
    <text evidence="1">Thiol-specific peroxidase that catalyzes the reduction of hydrogen peroxide and organic hydroperoxides to water and alcohols, respectively. Plays a role in cell protection against oxidative stress by detoxifying peroxides and as sensor of hydrogen peroxide-mediated signaling events.</text>
</comment>
<comment type="catalytic activity">
    <reaction evidence="12">
        <text>a hydroperoxide + [thioredoxin]-dithiol = an alcohol + [thioredoxin]-disulfide + H2O</text>
        <dbReference type="Rhea" id="RHEA:62620"/>
        <dbReference type="Rhea" id="RHEA-COMP:10698"/>
        <dbReference type="Rhea" id="RHEA-COMP:10700"/>
        <dbReference type="ChEBI" id="CHEBI:15377"/>
        <dbReference type="ChEBI" id="CHEBI:29950"/>
        <dbReference type="ChEBI" id="CHEBI:30879"/>
        <dbReference type="ChEBI" id="CHEBI:35924"/>
        <dbReference type="ChEBI" id="CHEBI:50058"/>
        <dbReference type="EC" id="1.11.1.24"/>
    </reaction>
</comment>
<evidence type="ECO:0000256" key="3">
    <source>
        <dbReference type="ARBA" id="ARBA00013017"/>
    </source>
</evidence>
<accession>A0A9D9HT29</accession>
<keyword evidence="7" id="KW-1015">Disulfide bond</keyword>
<protein>
    <recommendedName>
        <fullName evidence="3">thioredoxin-dependent peroxiredoxin</fullName>
        <ecNumber evidence="3">1.11.1.24</ecNumber>
    </recommendedName>
    <alternativeName>
        <fullName evidence="9">Thioredoxin peroxidase</fullName>
    </alternativeName>
    <alternativeName>
        <fullName evidence="11">Thioredoxin-dependent peroxiredoxin Bcp</fullName>
    </alternativeName>
</protein>
<sequence>MAINIGDKIPEFLGFDQNGQEFHRADFPGKKWIVYFYPKDNTPGCTAEACSLRDEYSEIKALGYEIVGISVDKQAAHQKFIAAKQLPFTLIADEEHKMVELFGVWGEKKFMGKQFMGTLRTTFIADENGVVTHILTPKQIKTSIHAQQLLEIIKQA</sequence>
<keyword evidence="8" id="KW-0676">Redox-active center</keyword>
<evidence type="ECO:0000256" key="11">
    <source>
        <dbReference type="ARBA" id="ARBA00042639"/>
    </source>
</evidence>
<dbReference type="Gene3D" id="3.40.30.10">
    <property type="entry name" value="Glutaredoxin"/>
    <property type="match status" value="1"/>
</dbReference>
<dbReference type="GO" id="GO:0005737">
    <property type="term" value="C:cytoplasm"/>
    <property type="evidence" value="ECO:0007669"/>
    <property type="project" value="TreeGrafter"/>
</dbReference>
<comment type="subunit">
    <text evidence="2">Monomer.</text>
</comment>
<keyword evidence="4 15" id="KW-0575">Peroxidase</keyword>
<comment type="similarity">
    <text evidence="10">Belongs to the peroxiredoxin family. BCP/PrxQ subfamily.</text>
</comment>
<dbReference type="InterPro" id="IPR024706">
    <property type="entry name" value="Peroxiredoxin_AhpC-typ"/>
</dbReference>
<dbReference type="Proteomes" id="UP000823641">
    <property type="component" value="Unassembled WGS sequence"/>
</dbReference>
<dbReference type="PROSITE" id="PS51352">
    <property type="entry name" value="THIOREDOXIN_2"/>
    <property type="match status" value="1"/>
</dbReference>
<dbReference type="GO" id="GO:0008379">
    <property type="term" value="F:thioredoxin peroxidase activity"/>
    <property type="evidence" value="ECO:0007669"/>
    <property type="project" value="TreeGrafter"/>
</dbReference>
<evidence type="ECO:0000256" key="6">
    <source>
        <dbReference type="ARBA" id="ARBA00023002"/>
    </source>
</evidence>
<comment type="caution">
    <text evidence="15">The sequence shown here is derived from an EMBL/GenBank/DDBJ whole genome shotgun (WGS) entry which is preliminary data.</text>
</comment>
<evidence type="ECO:0000313" key="16">
    <source>
        <dbReference type="Proteomes" id="UP000823641"/>
    </source>
</evidence>
<evidence type="ECO:0000256" key="13">
    <source>
        <dbReference type="PIRSR" id="PIRSR000239-1"/>
    </source>
</evidence>
<dbReference type="PANTHER" id="PTHR42801:SF4">
    <property type="entry name" value="AHPC_TSA FAMILY PROTEIN"/>
    <property type="match status" value="1"/>
</dbReference>
<evidence type="ECO:0000256" key="9">
    <source>
        <dbReference type="ARBA" id="ARBA00032824"/>
    </source>
</evidence>
<reference evidence="15" key="2">
    <citation type="journal article" date="2021" name="PeerJ">
        <title>Extensive microbial diversity within the chicken gut microbiome revealed by metagenomics and culture.</title>
        <authorList>
            <person name="Gilroy R."/>
            <person name="Ravi A."/>
            <person name="Getino M."/>
            <person name="Pursley I."/>
            <person name="Horton D.L."/>
            <person name="Alikhan N.F."/>
            <person name="Baker D."/>
            <person name="Gharbi K."/>
            <person name="Hall N."/>
            <person name="Watson M."/>
            <person name="Adriaenssens E.M."/>
            <person name="Foster-Nyarko E."/>
            <person name="Jarju S."/>
            <person name="Secka A."/>
            <person name="Antonio M."/>
            <person name="Oren A."/>
            <person name="Chaudhuri R.R."/>
            <person name="La Ragione R."/>
            <person name="Hildebrand F."/>
            <person name="Pallen M.J."/>
        </authorList>
    </citation>
    <scope>NUCLEOTIDE SEQUENCE</scope>
    <source>
        <strain evidence="15">G3-3990</strain>
    </source>
</reference>
<organism evidence="15 16">
    <name type="scientific">Candidatus Gallipaludibacter merdavium</name>
    <dbReference type="NCBI Taxonomy" id="2840839"/>
    <lineage>
        <taxon>Bacteria</taxon>
        <taxon>Pseudomonadati</taxon>
        <taxon>Bacteroidota</taxon>
        <taxon>Bacteroidia</taxon>
        <taxon>Bacteroidales</taxon>
        <taxon>Candidatus Gallipaludibacter</taxon>
    </lineage>
</organism>
<dbReference type="NCBIfam" id="NF006960">
    <property type="entry name" value="PRK09437.1"/>
    <property type="match status" value="1"/>
</dbReference>
<feature type="domain" description="Thioredoxin" evidence="14">
    <location>
        <begin position="3"/>
        <end position="156"/>
    </location>
</feature>
<evidence type="ECO:0000256" key="4">
    <source>
        <dbReference type="ARBA" id="ARBA00022559"/>
    </source>
</evidence>
<reference evidence="15" key="1">
    <citation type="submission" date="2020-10" db="EMBL/GenBank/DDBJ databases">
        <authorList>
            <person name="Gilroy R."/>
        </authorList>
    </citation>
    <scope>NUCLEOTIDE SEQUENCE</scope>
    <source>
        <strain evidence="15">G3-3990</strain>
    </source>
</reference>
<evidence type="ECO:0000256" key="7">
    <source>
        <dbReference type="ARBA" id="ARBA00023157"/>
    </source>
</evidence>
<proteinExistence type="inferred from homology"/>
<dbReference type="InterPro" id="IPR050924">
    <property type="entry name" value="Peroxiredoxin_BCP/PrxQ"/>
</dbReference>
<dbReference type="SUPFAM" id="SSF52833">
    <property type="entry name" value="Thioredoxin-like"/>
    <property type="match status" value="1"/>
</dbReference>
<evidence type="ECO:0000256" key="12">
    <source>
        <dbReference type="ARBA" id="ARBA00049091"/>
    </source>
</evidence>
<dbReference type="FunFam" id="3.40.30.10:FF:000007">
    <property type="entry name" value="Thioredoxin-dependent thiol peroxidase"/>
    <property type="match status" value="1"/>
</dbReference>
<dbReference type="GO" id="GO:0034599">
    <property type="term" value="P:cellular response to oxidative stress"/>
    <property type="evidence" value="ECO:0007669"/>
    <property type="project" value="TreeGrafter"/>
</dbReference>
<evidence type="ECO:0000259" key="14">
    <source>
        <dbReference type="PROSITE" id="PS51352"/>
    </source>
</evidence>
<dbReference type="EMBL" id="JADIMG010000055">
    <property type="protein sequence ID" value="MBO8459779.1"/>
    <property type="molecule type" value="Genomic_DNA"/>
</dbReference>
<evidence type="ECO:0000256" key="1">
    <source>
        <dbReference type="ARBA" id="ARBA00003330"/>
    </source>
</evidence>
<name>A0A9D9HT29_9BACT</name>
<dbReference type="PIRSF" id="PIRSF000239">
    <property type="entry name" value="AHPC"/>
    <property type="match status" value="1"/>
</dbReference>
<feature type="active site" description="Cysteine sulfenic acid (-SOH) intermediate; for peroxidase activity" evidence="13">
    <location>
        <position position="45"/>
    </location>
</feature>
<dbReference type="InterPro" id="IPR036249">
    <property type="entry name" value="Thioredoxin-like_sf"/>
</dbReference>
<dbReference type="InterPro" id="IPR013766">
    <property type="entry name" value="Thioredoxin_domain"/>
</dbReference>